<feature type="domain" description="Retrovirus-related Pol polyprotein from transposon TNT 1-94-like beta-barrel" evidence="1">
    <location>
        <begin position="123"/>
        <end position="181"/>
    </location>
</feature>
<dbReference type="InterPro" id="IPR054722">
    <property type="entry name" value="PolX-like_BBD"/>
</dbReference>
<dbReference type="Pfam" id="PF14223">
    <property type="entry name" value="Retrotran_gag_2"/>
    <property type="match status" value="1"/>
</dbReference>
<reference evidence="2" key="1">
    <citation type="journal article" date="2019" name="Sci. Rep.">
        <title>Draft genome of Tanacetum cinerariifolium, the natural source of mosquito coil.</title>
        <authorList>
            <person name="Yamashiro T."/>
            <person name="Shiraishi A."/>
            <person name="Satake H."/>
            <person name="Nakayama K."/>
        </authorList>
    </citation>
    <scope>NUCLEOTIDE SEQUENCE</scope>
</reference>
<proteinExistence type="predicted"/>
<sequence length="242" mass="27351">MGMGGDGFHIKQTASEEEVVHVLMGLGTKLRDYINEFNKLILDLVNIDIEIDDEDQAFMLLTSLPSSYENLMDTLLYGRESLTMKGKSNHLGKAHSRGSSRFNLRCGTEALGVIENGEMTELVMDLGGSYHMKPRRDFLYDFKGFDGASIQLGDNRTCAIRGTGKAQIQFHYGSSIILKDVSGSKTMKDKQLEEKTNRNSLVKEHENVHLAIFLHMNESLMGTRMIRKRPFIEGDGWEPKWL</sequence>
<dbReference type="EMBL" id="BKCJ010005581">
    <property type="protein sequence ID" value="GEU67525.1"/>
    <property type="molecule type" value="Genomic_DNA"/>
</dbReference>
<dbReference type="Pfam" id="PF22936">
    <property type="entry name" value="Pol_BBD"/>
    <property type="match status" value="1"/>
</dbReference>
<name>A0A6L2M5E5_TANCI</name>
<organism evidence="2">
    <name type="scientific">Tanacetum cinerariifolium</name>
    <name type="common">Dalmatian daisy</name>
    <name type="synonym">Chrysanthemum cinerariifolium</name>
    <dbReference type="NCBI Taxonomy" id="118510"/>
    <lineage>
        <taxon>Eukaryota</taxon>
        <taxon>Viridiplantae</taxon>
        <taxon>Streptophyta</taxon>
        <taxon>Embryophyta</taxon>
        <taxon>Tracheophyta</taxon>
        <taxon>Spermatophyta</taxon>
        <taxon>Magnoliopsida</taxon>
        <taxon>eudicotyledons</taxon>
        <taxon>Gunneridae</taxon>
        <taxon>Pentapetalae</taxon>
        <taxon>asterids</taxon>
        <taxon>campanulids</taxon>
        <taxon>Asterales</taxon>
        <taxon>Asteraceae</taxon>
        <taxon>Asteroideae</taxon>
        <taxon>Anthemideae</taxon>
        <taxon>Anthemidinae</taxon>
        <taxon>Tanacetum</taxon>
    </lineage>
</organism>
<dbReference type="AlphaFoldDB" id="A0A6L2M5E5"/>
<evidence type="ECO:0000313" key="2">
    <source>
        <dbReference type="EMBL" id="GEU67525.1"/>
    </source>
</evidence>
<accession>A0A6L2M5E5</accession>
<evidence type="ECO:0000259" key="1">
    <source>
        <dbReference type="Pfam" id="PF22936"/>
    </source>
</evidence>
<protein>
    <submittedName>
        <fullName evidence="2">Zinc finger, CCHC-type</fullName>
    </submittedName>
</protein>
<gene>
    <name evidence="2" type="ORF">Tci_039503</name>
</gene>
<comment type="caution">
    <text evidence="2">The sequence shown here is derived from an EMBL/GenBank/DDBJ whole genome shotgun (WGS) entry which is preliminary data.</text>
</comment>